<organism evidence="2">
    <name type="scientific">freshwater metagenome</name>
    <dbReference type="NCBI Taxonomy" id="449393"/>
    <lineage>
        <taxon>unclassified sequences</taxon>
        <taxon>metagenomes</taxon>
        <taxon>ecological metagenomes</taxon>
    </lineage>
</organism>
<dbReference type="GO" id="GO:0045936">
    <property type="term" value="P:negative regulation of phosphate metabolic process"/>
    <property type="evidence" value="ECO:0007669"/>
    <property type="project" value="InterPro"/>
</dbReference>
<proteinExistence type="predicted"/>
<dbReference type="EMBL" id="CAEUNJ010000099">
    <property type="protein sequence ID" value="CAB4372712.1"/>
    <property type="molecule type" value="Genomic_DNA"/>
</dbReference>
<protein>
    <submittedName>
        <fullName evidence="2">Unannotated protein</fullName>
    </submittedName>
</protein>
<dbReference type="SUPFAM" id="SSF109755">
    <property type="entry name" value="PhoU-like"/>
    <property type="match status" value="1"/>
</dbReference>
<sequence>MRQQYTSELEQLALQVELMGVLVDENLERMRTVLHSGDVNVAEEAIRTDDRIDAMNVSLMERSYELLRREAPVASDLRLIVSVLRVTAELERIGDLALRIAKLAPEHELLTRVPTSFDILEALAGHAVAQYRDALRCWSTLDLALAERVASEPEVALASRHLVEALLAYEGPDAVVVALRTMVAGQALDRIADHSAVLGTRVRYLITGDPDHLAAEVR</sequence>
<dbReference type="Gene3D" id="1.20.58.220">
    <property type="entry name" value="Phosphate transport system protein phou homolog 2, domain 2"/>
    <property type="match status" value="1"/>
</dbReference>
<accession>A0A6J6ARB8</accession>
<dbReference type="Pfam" id="PF01895">
    <property type="entry name" value="PhoU"/>
    <property type="match status" value="1"/>
</dbReference>
<dbReference type="GO" id="GO:0030643">
    <property type="term" value="P:intracellular phosphate ion homeostasis"/>
    <property type="evidence" value="ECO:0007669"/>
    <property type="project" value="InterPro"/>
</dbReference>
<dbReference type="InterPro" id="IPR038078">
    <property type="entry name" value="PhoU-like_sf"/>
</dbReference>
<evidence type="ECO:0000259" key="1">
    <source>
        <dbReference type="Pfam" id="PF01895"/>
    </source>
</evidence>
<dbReference type="AlphaFoldDB" id="A0A6J6ARB8"/>
<dbReference type="InterPro" id="IPR028366">
    <property type="entry name" value="PhoU"/>
</dbReference>
<dbReference type="PANTHER" id="PTHR42930">
    <property type="entry name" value="PHOSPHATE-SPECIFIC TRANSPORT SYSTEM ACCESSORY PROTEIN PHOU"/>
    <property type="match status" value="1"/>
</dbReference>
<dbReference type="NCBIfam" id="TIGR02135">
    <property type="entry name" value="phoU_full"/>
    <property type="match status" value="1"/>
</dbReference>
<dbReference type="PANTHER" id="PTHR42930:SF3">
    <property type="entry name" value="PHOSPHATE-SPECIFIC TRANSPORT SYSTEM ACCESSORY PROTEIN PHOU"/>
    <property type="match status" value="1"/>
</dbReference>
<evidence type="ECO:0000313" key="2">
    <source>
        <dbReference type="EMBL" id="CAB4372712.1"/>
    </source>
</evidence>
<gene>
    <name evidence="2" type="ORF">UFOPK4201_01759</name>
</gene>
<name>A0A6J6ARB8_9ZZZZ</name>
<feature type="domain" description="PhoU" evidence="1">
    <location>
        <begin position="17"/>
        <end position="103"/>
    </location>
</feature>
<dbReference type="InterPro" id="IPR026022">
    <property type="entry name" value="PhoU_dom"/>
</dbReference>
<reference evidence="2" key="1">
    <citation type="submission" date="2020-05" db="EMBL/GenBank/DDBJ databases">
        <authorList>
            <person name="Chiriac C."/>
            <person name="Salcher M."/>
            <person name="Ghai R."/>
            <person name="Kavagutti S V."/>
        </authorList>
    </citation>
    <scope>NUCLEOTIDE SEQUENCE</scope>
</reference>